<evidence type="ECO:0000256" key="10">
    <source>
        <dbReference type="PROSITE-ProRule" id="PRU00282"/>
    </source>
</evidence>
<dbReference type="KEGG" id="kla:KLLA0_E18723g"/>
<evidence type="ECO:0000256" key="5">
    <source>
        <dbReference type="ARBA" id="ARBA00022737"/>
    </source>
</evidence>
<feature type="repeat" description="Solcar" evidence="10">
    <location>
        <begin position="290"/>
        <end position="375"/>
    </location>
</feature>
<evidence type="ECO:0000256" key="8">
    <source>
        <dbReference type="ARBA" id="ARBA00023128"/>
    </source>
</evidence>
<comment type="subcellular location">
    <subcellularLocation>
        <location evidence="1">Mitochondrion inner membrane</location>
        <topology evidence="1">Multi-pass membrane protein</topology>
    </subcellularLocation>
</comment>
<evidence type="ECO:0000313" key="12">
    <source>
        <dbReference type="EMBL" id="CAG99884.1"/>
    </source>
</evidence>
<dbReference type="InterPro" id="IPR018108">
    <property type="entry name" value="MCP_transmembrane"/>
</dbReference>
<feature type="repeat" description="Solcar" evidence="10">
    <location>
        <begin position="88"/>
        <end position="175"/>
    </location>
</feature>
<accession>Q6CMP2</accession>
<evidence type="ECO:0000256" key="9">
    <source>
        <dbReference type="ARBA" id="ARBA00023136"/>
    </source>
</evidence>
<keyword evidence="3 11" id="KW-0813">Transport</keyword>
<reference evidence="12 13" key="1">
    <citation type="journal article" date="2004" name="Nature">
        <title>Genome evolution in yeasts.</title>
        <authorList>
            <consortium name="Genolevures"/>
            <person name="Dujon B."/>
            <person name="Sherman D."/>
            <person name="Fischer G."/>
            <person name="Durrens P."/>
            <person name="Casaregola S."/>
            <person name="Lafontaine I."/>
            <person name="de Montigny J."/>
            <person name="Marck C."/>
            <person name="Neuveglise C."/>
            <person name="Talla E."/>
            <person name="Goffard N."/>
            <person name="Frangeul L."/>
            <person name="Aigle M."/>
            <person name="Anthouard V."/>
            <person name="Babour A."/>
            <person name="Barbe V."/>
            <person name="Barnay S."/>
            <person name="Blanchin S."/>
            <person name="Beckerich J.M."/>
            <person name="Beyne E."/>
            <person name="Bleykasten C."/>
            <person name="Boisrame A."/>
            <person name="Boyer J."/>
            <person name="Cattolico L."/>
            <person name="Confanioleri F."/>
            <person name="de Daruvar A."/>
            <person name="Despons L."/>
            <person name="Fabre E."/>
            <person name="Fairhead C."/>
            <person name="Ferry-Dumazet H."/>
            <person name="Groppi A."/>
            <person name="Hantraye F."/>
            <person name="Hennequin C."/>
            <person name="Jauniaux N."/>
            <person name="Joyet P."/>
            <person name="Kachouri R."/>
            <person name="Kerrest A."/>
            <person name="Koszul R."/>
            <person name="Lemaire M."/>
            <person name="Lesur I."/>
            <person name="Ma L."/>
            <person name="Muller H."/>
            <person name="Nicaud J.M."/>
            <person name="Nikolski M."/>
            <person name="Oztas S."/>
            <person name="Ozier-Kalogeropoulos O."/>
            <person name="Pellenz S."/>
            <person name="Potier S."/>
            <person name="Richard G.F."/>
            <person name="Straub M.L."/>
            <person name="Suleau A."/>
            <person name="Swennene D."/>
            <person name="Tekaia F."/>
            <person name="Wesolowski-Louvel M."/>
            <person name="Westhof E."/>
            <person name="Wirth B."/>
            <person name="Zeniou-Meyer M."/>
            <person name="Zivanovic I."/>
            <person name="Bolotin-Fukuhara M."/>
            <person name="Thierry A."/>
            <person name="Bouchier C."/>
            <person name="Caudron B."/>
            <person name="Scarpelli C."/>
            <person name="Gaillardin C."/>
            <person name="Weissenbach J."/>
            <person name="Wincker P."/>
            <person name="Souciet J.L."/>
        </authorList>
    </citation>
    <scope>NUCLEOTIDE SEQUENCE [LARGE SCALE GENOMIC DNA]</scope>
    <source>
        <strain evidence="13">ATCC 8585 / CBS 2359 / DSM 70799 / NBRC 1267 / NRRL Y-1140 / WM37</strain>
    </source>
</reference>
<dbReference type="STRING" id="284590.Q6CMP2"/>
<dbReference type="PROSITE" id="PS50920">
    <property type="entry name" value="SOLCAR"/>
    <property type="match status" value="3"/>
</dbReference>
<evidence type="ECO:0000256" key="1">
    <source>
        <dbReference type="ARBA" id="ARBA00004448"/>
    </source>
</evidence>
<comment type="similarity">
    <text evidence="2 11">Belongs to the mitochondrial carrier (TC 2.A.29) family.</text>
</comment>
<keyword evidence="13" id="KW-1185">Reference proteome</keyword>
<keyword evidence="7" id="KW-1133">Transmembrane helix</keyword>
<evidence type="ECO:0000256" key="4">
    <source>
        <dbReference type="ARBA" id="ARBA00022692"/>
    </source>
</evidence>
<dbReference type="InterPro" id="IPR002067">
    <property type="entry name" value="MCP"/>
</dbReference>
<dbReference type="PANTHER" id="PTHR45788:SF4">
    <property type="entry name" value="TRICARBOXYLATE TRANSPORT PROTEIN, MITOCHONDRIAL"/>
    <property type="match status" value="1"/>
</dbReference>
<evidence type="ECO:0000256" key="3">
    <source>
        <dbReference type="ARBA" id="ARBA00022448"/>
    </source>
</evidence>
<dbReference type="SUPFAM" id="SSF103506">
    <property type="entry name" value="Mitochondrial carrier"/>
    <property type="match status" value="1"/>
</dbReference>
<dbReference type="InterPro" id="IPR023395">
    <property type="entry name" value="MCP_dom_sf"/>
</dbReference>
<dbReference type="PaxDb" id="284590-Q6CMP2"/>
<dbReference type="FunCoup" id="Q6CMP2">
    <property type="interactions" value="721"/>
</dbReference>
<dbReference type="EMBL" id="CR382125">
    <property type="protein sequence ID" value="CAG99884.1"/>
    <property type="molecule type" value="Genomic_DNA"/>
</dbReference>
<organism evidence="12 13">
    <name type="scientific">Kluyveromyces lactis (strain ATCC 8585 / CBS 2359 / DSM 70799 / NBRC 1267 / NRRL Y-1140 / WM37)</name>
    <name type="common">Yeast</name>
    <name type="synonym">Candida sphaerica</name>
    <dbReference type="NCBI Taxonomy" id="284590"/>
    <lineage>
        <taxon>Eukaryota</taxon>
        <taxon>Fungi</taxon>
        <taxon>Dikarya</taxon>
        <taxon>Ascomycota</taxon>
        <taxon>Saccharomycotina</taxon>
        <taxon>Saccharomycetes</taxon>
        <taxon>Saccharomycetales</taxon>
        <taxon>Saccharomycetaceae</taxon>
        <taxon>Kluyveromyces</taxon>
    </lineage>
</organism>
<evidence type="ECO:0000256" key="7">
    <source>
        <dbReference type="ARBA" id="ARBA00022989"/>
    </source>
</evidence>
<protein>
    <submittedName>
        <fullName evidence="12">KLLA0E18723p</fullName>
    </submittedName>
</protein>
<dbReference type="HOGENOM" id="CLU_015166_5_1_1"/>
<dbReference type="GO" id="GO:0006843">
    <property type="term" value="P:mitochondrial citrate transmembrane transport"/>
    <property type="evidence" value="ECO:0007669"/>
    <property type="project" value="TreeGrafter"/>
</dbReference>
<dbReference type="eggNOG" id="KOG0756">
    <property type="taxonomic scope" value="Eukaryota"/>
</dbReference>
<dbReference type="FunFam" id="1.50.40.10:FF:000007">
    <property type="entry name" value="Mitochondrial tricarboxylate transport protein-like"/>
    <property type="match status" value="1"/>
</dbReference>
<dbReference type="GO" id="GO:0071913">
    <property type="term" value="F:citrate secondary active transmembrane transporter activity"/>
    <property type="evidence" value="ECO:0007669"/>
    <property type="project" value="TreeGrafter"/>
</dbReference>
<proteinExistence type="inferred from homology"/>
<evidence type="ECO:0000256" key="2">
    <source>
        <dbReference type="ARBA" id="ARBA00006375"/>
    </source>
</evidence>
<dbReference type="Gene3D" id="1.50.40.10">
    <property type="entry name" value="Mitochondrial carrier domain"/>
    <property type="match status" value="1"/>
</dbReference>
<dbReference type="PRINTS" id="PR00926">
    <property type="entry name" value="MITOCARRIER"/>
</dbReference>
<evidence type="ECO:0000256" key="6">
    <source>
        <dbReference type="ARBA" id="ARBA00022792"/>
    </source>
</evidence>
<keyword evidence="4 10" id="KW-0812">Transmembrane</keyword>
<feature type="repeat" description="Solcar" evidence="10">
    <location>
        <begin position="184"/>
        <end position="277"/>
    </location>
</feature>
<keyword evidence="6" id="KW-0999">Mitochondrion inner membrane</keyword>
<dbReference type="PANTHER" id="PTHR45788">
    <property type="entry name" value="SUCCINATE/FUMARATE MITOCHONDRIAL TRANSPORTER-RELATED"/>
    <property type="match status" value="1"/>
</dbReference>
<dbReference type="Pfam" id="PF00153">
    <property type="entry name" value="Mito_carr"/>
    <property type="match status" value="3"/>
</dbReference>
<dbReference type="GO" id="GO:0005743">
    <property type="term" value="C:mitochondrial inner membrane"/>
    <property type="evidence" value="ECO:0007669"/>
    <property type="project" value="UniProtKB-SubCell"/>
</dbReference>
<dbReference type="OMA" id="AWYAGCT"/>
<keyword evidence="9 10" id="KW-0472">Membrane</keyword>
<evidence type="ECO:0000256" key="11">
    <source>
        <dbReference type="RuleBase" id="RU000488"/>
    </source>
</evidence>
<keyword evidence="5" id="KW-0677">Repeat</keyword>
<dbReference type="AlphaFoldDB" id="Q6CMP2"/>
<name>Q6CMP2_KLULA</name>
<keyword evidence="8" id="KW-0496">Mitochondrion</keyword>
<dbReference type="InParanoid" id="Q6CMP2"/>
<gene>
    <name evidence="12" type="ORF">KLLA0_E18723g</name>
</gene>
<sequence length="377" mass="41141">MIGERHLMPISAMRKGPDSCATDSFFFELCQLIAHRTASYKESLFNCFKRLSSFQLCLVLFYSVLFFSAQIYELTQCESTMSSNKPAVDPFHSFLAGSIAGAIEASITYPFEFAKTRLQLVDKASKASRNPLVLIYNTGKNYGISSIYVGCPAFIVGNTAKAGIRFLGFDTIKNLLRDKKTGELSGFRGVVAGLGAGLLESVVAVTPFEAIKTALIDDKQAAVPKYQNNGKGMVSNYAKLLSDQGFSGLYRGVLPVSMRQAANQAVRLGCYNKIKTLVQDYTNVPKDKPLSSGLTFIVGAFSGIVTVYTTMPIDTVKTRMQSLNAGQYSSTINCFATIFKEEGLKTFWKGATPRLGRLILSGGIVFTIYEKVLTVLA</sequence>
<dbReference type="Proteomes" id="UP000000598">
    <property type="component" value="Chromosome E"/>
</dbReference>
<dbReference type="InterPro" id="IPR049563">
    <property type="entry name" value="TXTP-like"/>
</dbReference>
<evidence type="ECO:0000313" key="13">
    <source>
        <dbReference type="Proteomes" id="UP000000598"/>
    </source>
</evidence>